<keyword evidence="7" id="KW-0732">Signal</keyword>
<protein>
    <recommendedName>
        <fullName evidence="4">Secreted phosphoprotein 24</fullName>
    </recommendedName>
    <alternativeName>
        <fullName evidence="9">Secreted phosphoprotein 2</fullName>
    </alternativeName>
</protein>
<evidence type="ECO:0000256" key="2">
    <source>
        <dbReference type="ARBA" id="ARBA00004613"/>
    </source>
</evidence>
<dbReference type="SUPFAM" id="SSF54403">
    <property type="entry name" value="Cystatin/monellin"/>
    <property type="match status" value="1"/>
</dbReference>
<name>A0A674D9P1_SALTR</name>
<evidence type="ECO:0000256" key="6">
    <source>
        <dbReference type="ARBA" id="ARBA00022553"/>
    </source>
</evidence>
<accession>A0A674D9P1</accession>
<keyword evidence="8" id="KW-1015">Disulfide bond</keyword>
<dbReference type="GeneID" id="115179187"/>
<evidence type="ECO:0000313" key="12">
    <source>
        <dbReference type="Proteomes" id="UP000472277"/>
    </source>
</evidence>
<sequence>MGELMIEVLCFYARQKMKWCGVLMVALLQSLCCSGLPLYQSELASTADKALVVTMTQVNNLYAGLRLYRVTRGSIKRVVPLGLNTYDLIMNFGIKETDCLKSSGEDPQRCAFRVGFFVPAASCTARVRVTAEFTQVVSLNCGQDSSSSESSSEENFTRKRQQLNVQPFGNRGSVLPAPGFSEATRFPSHSFSRQEVEPQPIPRGDSFGNHLE</sequence>
<comment type="similarity">
    <text evidence="3">Belongs to the SPP2 family.</text>
</comment>
<gene>
    <name evidence="11" type="primary">spp2</name>
</gene>
<dbReference type="AlphaFoldDB" id="A0A674D9P1"/>
<keyword evidence="5" id="KW-0964">Secreted</keyword>
<dbReference type="GO" id="GO:0046849">
    <property type="term" value="P:bone remodeling"/>
    <property type="evidence" value="ECO:0007669"/>
    <property type="project" value="InterPro"/>
</dbReference>
<dbReference type="Ensembl" id="ENSSTUT00000098472.1">
    <property type="protein sequence ID" value="ENSSTUP00000092438.1"/>
    <property type="gene ID" value="ENSSTUG00000040719.1"/>
</dbReference>
<dbReference type="CTD" id="6694"/>
<evidence type="ECO:0000256" key="1">
    <source>
        <dbReference type="ARBA" id="ARBA00002371"/>
    </source>
</evidence>
<dbReference type="Proteomes" id="UP000472277">
    <property type="component" value="Chromosome 39"/>
</dbReference>
<keyword evidence="12" id="KW-1185">Reference proteome</keyword>
<evidence type="ECO:0000256" key="8">
    <source>
        <dbReference type="ARBA" id="ARBA00023157"/>
    </source>
</evidence>
<dbReference type="InterPro" id="IPR010892">
    <property type="entry name" value="Spp-24"/>
</dbReference>
<dbReference type="PANTHER" id="PTHR15444">
    <property type="entry name" value="SECRETED PHOSPHOPROTEIN 24"/>
    <property type="match status" value="1"/>
</dbReference>
<reference evidence="11" key="2">
    <citation type="submission" date="2025-09" db="UniProtKB">
        <authorList>
            <consortium name="Ensembl"/>
        </authorList>
    </citation>
    <scope>IDENTIFICATION</scope>
</reference>
<evidence type="ECO:0000313" key="11">
    <source>
        <dbReference type="Ensembl" id="ENSSTUP00000092438.1"/>
    </source>
</evidence>
<organism evidence="11 12">
    <name type="scientific">Salmo trutta</name>
    <name type="common">Brown trout</name>
    <dbReference type="NCBI Taxonomy" id="8032"/>
    <lineage>
        <taxon>Eukaryota</taxon>
        <taxon>Metazoa</taxon>
        <taxon>Chordata</taxon>
        <taxon>Craniata</taxon>
        <taxon>Vertebrata</taxon>
        <taxon>Euteleostomi</taxon>
        <taxon>Actinopterygii</taxon>
        <taxon>Neopterygii</taxon>
        <taxon>Teleostei</taxon>
        <taxon>Protacanthopterygii</taxon>
        <taxon>Salmoniformes</taxon>
        <taxon>Salmonidae</taxon>
        <taxon>Salmoninae</taxon>
        <taxon>Salmo</taxon>
    </lineage>
</organism>
<dbReference type="InterPro" id="IPR046350">
    <property type="entry name" value="Cystatin_sf"/>
</dbReference>
<feature type="region of interest" description="Disordered" evidence="10">
    <location>
        <begin position="141"/>
        <end position="212"/>
    </location>
</feature>
<evidence type="ECO:0000256" key="9">
    <source>
        <dbReference type="ARBA" id="ARBA00029627"/>
    </source>
</evidence>
<comment type="function">
    <text evidence="1">Could coordinate an aspect of bone turnover.</text>
</comment>
<dbReference type="PANTHER" id="PTHR15444:SF4">
    <property type="entry name" value="SECRETED PHOSPHOPROTEIN 24"/>
    <property type="match status" value="1"/>
</dbReference>
<proteinExistence type="inferred from homology"/>
<evidence type="ECO:0000256" key="3">
    <source>
        <dbReference type="ARBA" id="ARBA00008576"/>
    </source>
</evidence>
<dbReference type="Gene3D" id="3.10.450.10">
    <property type="match status" value="1"/>
</dbReference>
<evidence type="ECO:0000256" key="7">
    <source>
        <dbReference type="ARBA" id="ARBA00022729"/>
    </source>
</evidence>
<dbReference type="RefSeq" id="XP_029596407.1">
    <property type="nucleotide sequence ID" value="XM_029740547.1"/>
</dbReference>
<dbReference type="Pfam" id="PF07448">
    <property type="entry name" value="Spp-24"/>
    <property type="match status" value="1"/>
</dbReference>
<feature type="compositionally biased region" description="Low complexity" evidence="10">
    <location>
        <begin position="145"/>
        <end position="154"/>
    </location>
</feature>
<evidence type="ECO:0000256" key="10">
    <source>
        <dbReference type="SAM" id="MobiDB-lite"/>
    </source>
</evidence>
<dbReference type="GO" id="GO:0005576">
    <property type="term" value="C:extracellular region"/>
    <property type="evidence" value="ECO:0007669"/>
    <property type="project" value="UniProtKB-SubCell"/>
</dbReference>
<reference evidence="11" key="1">
    <citation type="submission" date="2025-08" db="UniProtKB">
        <authorList>
            <consortium name="Ensembl"/>
        </authorList>
    </citation>
    <scope>IDENTIFICATION</scope>
</reference>
<dbReference type="GeneTree" id="ENSGT00390000009001"/>
<dbReference type="OrthoDB" id="9944258at2759"/>
<dbReference type="OMA" id="CRSTVQM"/>
<comment type="subcellular location">
    <subcellularLocation>
        <location evidence="2">Secreted</location>
    </subcellularLocation>
</comment>
<dbReference type="InParanoid" id="A0A674D9P1"/>
<dbReference type="KEGG" id="stru:115179187"/>
<keyword evidence="6" id="KW-0597">Phosphoprotein</keyword>
<evidence type="ECO:0000256" key="4">
    <source>
        <dbReference type="ARBA" id="ARBA00020365"/>
    </source>
</evidence>
<evidence type="ECO:0000256" key="5">
    <source>
        <dbReference type="ARBA" id="ARBA00022525"/>
    </source>
</evidence>